<dbReference type="GO" id="GO:0005975">
    <property type="term" value="P:carbohydrate metabolic process"/>
    <property type="evidence" value="ECO:0007669"/>
    <property type="project" value="InterPro"/>
</dbReference>
<feature type="domain" description="Glycoside hydrolase family 65 N-terminal" evidence="8">
    <location>
        <begin position="22"/>
        <end position="282"/>
    </location>
</feature>
<dbReference type="GO" id="GO:0004553">
    <property type="term" value="F:hydrolase activity, hydrolyzing O-glycosyl compounds"/>
    <property type="evidence" value="ECO:0007669"/>
    <property type="project" value="TreeGrafter"/>
</dbReference>
<dbReference type="EMBL" id="BORT01000018">
    <property type="protein sequence ID" value="GIO49070.1"/>
    <property type="molecule type" value="Genomic_DNA"/>
</dbReference>
<dbReference type="Pfam" id="PF03633">
    <property type="entry name" value="Glyco_hydro_65C"/>
    <property type="match status" value="1"/>
</dbReference>
<name>A0A919YH12_9BACL</name>
<evidence type="ECO:0000259" key="6">
    <source>
        <dbReference type="Pfam" id="PF03632"/>
    </source>
</evidence>
<dbReference type="InterPro" id="IPR012341">
    <property type="entry name" value="6hp_glycosidase-like_sf"/>
</dbReference>
<dbReference type="Gene3D" id="1.50.10.10">
    <property type="match status" value="1"/>
</dbReference>
<evidence type="ECO:0000256" key="3">
    <source>
        <dbReference type="ARBA" id="ARBA00022679"/>
    </source>
</evidence>
<dbReference type="SUPFAM" id="SSF48208">
    <property type="entry name" value="Six-hairpin glycosidases"/>
    <property type="match status" value="1"/>
</dbReference>
<gene>
    <name evidence="9" type="ORF">J34TS1_38350</name>
</gene>
<dbReference type="GO" id="GO:0016757">
    <property type="term" value="F:glycosyltransferase activity"/>
    <property type="evidence" value="ECO:0007669"/>
    <property type="project" value="UniProtKB-KW"/>
</dbReference>
<evidence type="ECO:0000259" key="7">
    <source>
        <dbReference type="Pfam" id="PF03633"/>
    </source>
</evidence>
<feature type="domain" description="Glycoside hydrolase family 65 C-terminal" evidence="7">
    <location>
        <begin position="710"/>
        <end position="771"/>
    </location>
</feature>
<evidence type="ECO:0000313" key="10">
    <source>
        <dbReference type="Proteomes" id="UP000682811"/>
    </source>
</evidence>
<evidence type="ECO:0000256" key="1">
    <source>
        <dbReference type="ARBA" id="ARBA00006768"/>
    </source>
</evidence>
<dbReference type="GO" id="GO:0030246">
    <property type="term" value="F:carbohydrate binding"/>
    <property type="evidence" value="ECO:0007669"/>
    <property type="project" value="InterPro"/>
</dbReference>
<dbReference type="Gene3D" id="2.60.420.10">
    <property type="entry name" value="Maltose phosphorylase, domain 3"/>
    <property type="match status" value="1"/>
</dbReference>
<dbReference type="PANTHER" id="PTHR11051">
    <property type="entry name" value="GLYCOSYL HYDROLASE-RELATED"/>
    <property type="match status" value="1"/>
</dbReference>
<evidence type="ECO:0000259" key="8">
    <source>
        <dbReference type="Pfam" id="PF03636"/>
    </source>
</evidence>
<protein>
    <submittedName>
        <fullName evidence="9">Glycosyl hydrolase</fullName>
    </submittedName>
</protein>
<comment type="caution">
    <text evidence="9">The sequence shown here is derived from an EMBL/GenBank/DDBJ whole genome shotgun (WGS) entry which is preliminary data.</text>
</comment>
<evidence type="ECO:0000313" key="9">
    <source>
        <dbReference type="EMBL" id="GIO49070.1"/>
    </source>
</evidence>
<dbReference type="Gene3D" id="2.70.98.40">
    <property type="entry name" value="Glycoside hydrolase, family 65, N-terminal domain"/>
    <property type="match status" value="1"/>
</dbReference>
<evidence type="ECO:0000256" key="2">
    <source>
        <dbReference type="ARBA" id="ARBA00022676"/>
    </source>
</evidence>
<dbReference type="InterPro" id="IPR005196">
    <property type="entry name" value="Glyco_hydro_65_N"/>
</dbReference>
<evidence type="ECO:0000256" key="4">
    <source>
        <dbReference type="PIRSR" id="PIRSR036289-50"/>
    </source>
</evidence>
<dbReference type="PIRSF" id="PIRSF036289">
    <property type="entry name" value="Glycosyl_hydrolase_malt_phosph"/>
    <property type="match status" value="1"/>
</dbReference>
<reference evidence="9 10" key="1">
    <citation type="submission" date="2021-03" db="EMBL/GenBank/DDBJ databases">
        <title>Antimicrobial resistance genes in bacteria isolated from Japanese honey, and their potential for conferring macrolide and lincosamide resistance in the American foulbrood pathogen Paenibacillus larvae.</title>
        <authorList>
            <person name="Okamoto M."/>
            <person name="Kumagai M."/>
            <person name="Kanamori H."/>
            <person name="Takamatsu D."/>
        </authorList>
    </citation>
    <scope>NUCLEOTIDE SEQUENCE [LARGE SCALE GENOMIC DNA]</scope>
    <source>
        <strain evidence="9 10">J34TS1</strain>
    </source>
</reference>
<dbReference type="Pfam" id="PF03632">
    <property type="entry name" value="Glyco_hydro_65m"/>
    <property type="match status" value="1"/>
</dbReference>
<dbReference type="InterPro" id="IPR005194">
    <property type="entry name" value="Glyco_hydro_65_C"/>
</dbReference>
<proteinExistence type="inferred from homology"/>
<evidence type="ECO:0000256" key="5">
    <source>
        <dbReference type="PIRSR" id="PIRSR036289-51"/>
    </source>
</evidence>
<comment type="similarity">
    <text evidence="1">Belongs to the glycosyl hydrolase 65 family.</text>
</comment>
<dbReference type="InterPro" id="IPR011013">
    <property type="entry name" value="Gal_mutarotase_sf_dom"/>
</dbReference>
<dbReference type="AlphaFoldDB" id="A0A919YH12"/>
<dbReference type="InterPro" id="IPR017045">
    <property type="entry name" value="Malt_Pase/Glycosyl_Hdrlase"/>
</dbReference>
<sequence>MKMKAYVRPEALYPYRDWSLAEEAYDDENNQRSESVFALGNGYIGMRGNFEEGYHGVQGKSVTGNYINGFYDSEPIVYPEGAYGYPTRNQSMLNVTNAQCIQLTVGGAPFHLNTGKIHSFNRELDMKRGFLWRHVEWEAPAGGRVKLNFRRVVSLTHKHLAAIQVEIESVNFAGEIRFHSFVDGKIAAAEVTDDPRLGAGGGEPNLILERMAHMSGLAVLKQRTRHTDFKLVTAISHQVQGQTDFEAEEVSENERIGTVFTLKLAPGEKAGLTKYISYHTSKDDAEEELEYLAAGTHRLALDLGMDRLLEEQETYLKSFWQHADVEIKGDPALQQGIRFNAFQLLQSVGRDGKTNIGAKGLTGEGYEGHYFWDTEMYMMPFFTYTQPDIARALMDFRYGTLDKARSRAAVMSQKGALFPWRTIAGEENSAYYPAGTAQMHINADIAYAIKQYVQATGDEGFLIDKGAEILFETSRFWTDLGYFNETKGGAFCIDCVTGPDEYTAIVNNNTYTNLMVQSQLNYAYETAQRLRKDHPEAYERISQAIGLTEAEIEGWHEAAARMFVPYDEQLGIYAQDDTFLSKKKWDFENTPEDKYPLLLHYHPLVIYRHQVLKQADTVMALFLLSDKFTKEEKIRTYQYYEPLTTHDSSLSPCIHSIVSAEIGDLEGAYAYFDRTVRMDLDDINKNAKDGLHTAAMAGSWMSIVNGFAGMRMVDGALSFSPALPAQWESCSFRIMYQGQLIKVSMGPNEASYTLLEGNAVSFKHKGEVVTLTAQEKTAVIQS</sequence>
<keyword evidence="2" id="KW-0328">Glycosyltransferase</keyword>
<keyword evidence="9" id="KW-0378">Hydrolase</keyword>
<dbReference type="SUPFAM" id="SSF74650">
    <property type="entry name" value="Galactose mutarotase-like"/>
    <property type="match status" value="1"/>
</dbReference>
<dbReference type="Pfam" id="PF03636">
    <property type="entry name" value="Glyco_hydro_65N"/>
    <property type="match status" value="1"/>
</dbReference>
<feature type="binding site" evidence="5">
    <location>
        <begin position="613"/>
        <end position="614"/>
    </location>
    <ligand>
        <name>substrate</name>
    </ligand>
</feature>
<dbReference type="InterPro" id="IPR037018">
    <property type="entry name" value="GH65_N"/>
</dbReference>
<dbReference type="InterPro" id="IPR008928">
    <property type="entry name" value="6-hairpin_glycosidase_sf"/>
</dbReference>
<dbReference type="InterPro" id="IPR005195">
    <property type="entry name" value="Glyco_hydro_65_M"/>
</dbReference>
<feature type="active site" description="Proton donor" evidence="4">
    <location>
        <position position="501"/>
    </location>
</feature>
<accession>A0A919YH12</accession>
<feature type="binding site" evidence="5">
    <location>
        <begin position="372"/>
        <end position="373"/>
    </location>
    <ligand>
        <name>substrate</name>
    </ligand>
</feature>
<dbReference type="RefSeq" id="WP_212979633.1">
    <property type="nucleotide sequence ID" value="NZ_AP025343.1"/>
</dbReference>
<dbReference type="PANTHER" id="PTHR11051:SF8">
    <property type="entry name" value="PROTEIN-GLUCOSYLGALACTOSYLHYDROXYLYSINE GLUCOSIDASE"/>
    <property type="match status" value="1"/>
</dbReference>
<dbReference type="Proteomes" id="UP000682811">
    <property type="component" value="Unassembled WGS sequence"/>
</dbReference>
<keyword evidence="10" id="KW-1185">Reference proteome</keyword>
<feature type="domain" description="Glycoside hydrolase family 65 central catalytic" evidence="6">
    <location>
        <begin position="338"/>
        <end position="701"/>
    </location>
</feature>
<keyword evidence="3" id="KW-0808">Transferase</keyword>
<organism evidence="9 10">
    <name type="scientific">Paenibacillus azoreducens</name>
    <dbReference type="NCBI Taxonomy" id="116718"/>
    <lineage>
        <taxon>Bacteria</taxon>
        <taxon>Bacillati</taxon>
        <taxon>Bacillota</taxon>
        <taxon>Bacilli</taxon>
        <taxon>Bacillales</taxon>
        <taxon>Paenibacillaceae</taxon>
        <taxon>Paenibacillus</taxon>
    </lineage>
</organism>